<name>A0A917SDX3_9ACTN</name>
<sequence>MLRARASCIVIRDDRVLLMHRQRDGREYYVLPGGGVEAGESAEQACRRELAEETPLQAGGVRLVGRADEESGPDDYFLIEDPTGTTRLAGPEAERDSPTNSYRLEWIGIDDLARLPLVPPTAAGMIMKAYRLV</sequence>
<dbReference type="InterPro" id="IPR000086">
    <property type="entry name" value="NUDIX_hydrolase_dom"/>
</dbReference>
<protein>
    <submittedName>
        <fullName evidence="5">DNA mismatch repair protein MutT</fullName>
    </submittedName>
</protein>
<keyword evidence="2" id="KW-0378">Hydrolase</keyword>
<dbReference type="InterPro" id="IPR015797">
    <property type="entry name" value="NUDIX_hydrolase-like_dom_sf"/>
</dbReference>
<reference evidence="5" key="2">
    <citation type="submission" date="2020-09" db="EMBL/GenBank/DDBJ databases">
        <authorList>
            <person name="Sun Q."/>
            <person name="Zhou Y."/>
        </authorList>
    </citation>
    <scope>NUCLEOTIDE SEQUENCE</scope>
    <source>
        <strain evidence="5">CGMCC 4.7306</strain>
    </source>
</reference>
<dbReference type="Gene3D" id="3.90.79.10">
    <property type="entry name" value="Nucleoside Triphosphate Pyrophosphohydrolase"/>
    <property type="match status" value="1"/>
</dbReference>
<organism evidence="5 6">
    <name type="scientific">Microlunatus endophyticus</name>
    <dbReference type="NCBI Taxonomy" id="1716077"/>
    <lineage>
        <taxon>Bacteria</taxon>
        <taxon>Bacillati</taxon>
        <taxon>Actinomycetota</taxon>
        <taxon>Actinomycetes</taxon>
        <taxon>Propionibacteriales</taxon>
        <taxon>Propionibacteriaceae</taxon>
        <taxon>Microlunatus</taxon>
    </lineage>
</organism>
<dbReference type="AlphaFoldDB" id="A0A917SDX3"/>
<keyword evidence="6" id="KW-1185">Reference proteome</keyword>
<dbReference type="Pfam" id="PF00293">
    <property type="entry name" value="NUDIX"/>
    <property type="match status" value="1"/>
</dbReference>
<dbReference type="GO" id="GO:0016787">
    <property type="term" value="F:hydrolase activity"/>
    <property type="evidence" value="ECO:0007669"/>
    <property type="project" value="UniProtKB-KW"/>
</dbReference>
<dbReference type="SUPFAM" id="SSF55811">
    <property type="entry name" value="Nudix"/>
    <property type="match status" value="1"/>
</dbReference>
<reference evidence="5" key="1">
    <citation type="journal article" date="2014" name="Int. J. Syst. Evol. Microbiol.">
        <title>Complete genome sequence of Corynebacterium casei LMG S-19264T (=DSM 44701T), isolated from a smear-ripened cheese.</title>
        <authorList>
            <consortium name="US DOE Joint Genome Institute (JGI-PGF)"/>
            <person name="Walter F."/>
            <person name="Albersmeier A."/>
            <person name="Kalinowski J."/>
            <person name="Ruckert C."/>
        </authorList>
    </citation>
    <scope>NUCLEOTIDE SEQUENCE</scope>
    <source>
        <strain evidence="5">CGMCC 4.7306</strain>
    </source>
</reference>
<evidence type="ECO:0000256" key="3">
    <source>
        <dbReference type="SAM" id="MobiDB-lite"/>
    </source>
</evidence>
<proteinExistence type="predicted"/>
<evidence type="ECO:0000256" key="1">
    <source>
        <dbReference type="ARBA" id="ARBA00001946"/>
    </source>
</evidence>
<comment type="cofactor">
    <cofactor evidence="1">
        <name>Mg(2+)</name>
        <dbReference type="ChEBI" id="CHEBI:18420"/>
    </cofactor>
</comment>
<dbReference type="PANTHER" id="PTHR43046">
    <property type="entry name" value="GDP-MANNOSE MANNOSYL HYDROLASE"/>
    <property type="match status" value="1"/>
</dbReference>
<dbReference type="PANTHER" id="PTHR43046:SF14">
    <property type="entry name" value="MUTT_NUDIX FAMILY PROTEIN"/>
    <property type="match status" value="1"/>
</dbReference>
<evidence type="ECO:0000313" key="6">
    <source>
        <dbReference type="Proteomes" id="UP000613840"/>
    </source>
</evidence>
<accession>A0A917SDX3</accession>
<dbReference type="PRINTS" id="PR00502">
    <property type="entry name" value="NUDIXFAMILY"/>
</dbReference>
<feature type="region of interest" description="Disordered" evidence="3">
    <location>
        <begin position="67"/>
        <end position="99"/>
    </location>
</feature>
<dbReference type="Proteomes" id="UP000613840">
    <property type="component" value="Unassembled WGS sequence"/>
</dbReference>
<dbReference type="PROSITE" id="PS51462">
    <property type="entry name" value="NUDIX"/>
    <property type="match status" value="1"/>
</dbReference>
<dbReference type="InterPro" id="IPR020476">
    <property type="entry name" value="Nudix_hydrolase"/>
</dbReference>
<feature type="domain" description="Nudix hydrolase" evidence="4">
    <location>
        <begin position="1"/>
        <end position="131"/>
    </location>
</feature>
<evidence type="ECO:0000259" key="4">
    <source>
        <dbReference type="PROSITE" id="PS51462"/>
    </source>
</evidence>
<comment type="caution">
    <text evidence="5">The sequence shown here is derived from an EMBL/GenBank/DDBJ whole genome shotgun (WGS) entry which is preliminary data.</text>
</comment>
<gene>
    <name evidence="5" type="ORF">GCM10011575_36840</name>
</gene>
<evidence type="ECO:0000313" key="5">
    <source>
        <dbReference type="EMBL" id="GGL75285.1"/>
    </source>
</evidence>
<evidence type="ECO:0000256" key="2">
    <source>
        <dbReference type="ARBA" id="ARBA00022801"/>
    </source>
</evidence>
<dbReference type="EMBL" id="BMMZ01000010">
    <property type="protein sequence ID" value="GGL75285.1"/>
    <property type="molecule type" value="Genomic_DNA"/>
</dbReference>